<evidence type="ECO:0000313" key="3">
    <source>
        <dbReference type="EMBL" id="MFD0626171.1"/>
    </source>
</evidence>
<accession>A0ABW2WXB7</accession>
<evidence type="ECO:0000256" key="1">
    <source>
        <dbReference type="SAM" id="MobiDB-lite"/>
    </source>
</evidence>
<evidence type="ECO:0000313" key="4">
    <source>
        <dbReference type="Proteomes" id="UP001596915"/>
    </source>
</evidence>
<comment type="caution">
    <text evidence="3">The sequence shown here is derived from an EMBL/GenBank/DDBJ whole genome shotgun (WGS) entry which is preliminary data.</text>
</comment>
<keyword evidence="2" id="KW-0472">Membrane</keyword>
<reference evidence="4" key="1">
    <citation type="journal article" date="2019" name="Int. J. Syst. Evol. Microbiol.">
        <title>The Global Catalogue of Microorganisms (GCM) 10K type strain sequencing project: providing services to taxonomists for standard genome sequencing and annotation.</title>
        <authorList>
            <consortium name="The Broad Institute Genomics Platform"/>
            <consortium name="The Broad Institute Genome Sequencing Center for Infectious Disease"/>
            <person name="Wu L."/>
            <person name="Ma J."/>
        </authorList>
    </citation>
    <scope>NUCLEOTIDE SEQUENCE [LARGE SCALE GENOMIC DNA]</scope>
    <source>
        <strain evidence="4">JCM 12607</strain>
    </source>
</reference>
<sequence>MSGTQEDLDEFEGGLGDALRRTGEVFSVEGRPLVDGGVVRGRRALRRRRVAAVTGSVAALAVVGLGASYTTGAFGGGSGKGGAGVAAQPKVQETGPSMKSSPGKGPQLSAQQVIERLEGLLPEGKVSGRAGRGTADRFGPSAQLVFDDGEGRAAIGVSVGAIDPDGTEAEQQLECPDKTFVPYDSCRNETLADGSRLMVLRGYEYPDKRVDTKRWHAYLVTPDGYTVDASEWNAPAEKDAAVSRAEPPLTVGQLKGLVISDEWRPVMNALGKAAPKPVRQPSVQGQDGRAILKKLKSLLPVSAKVASERGDDGYAYVVVNDGKGASLVQINVQPDMSDVEGQLFGAGAEVLPDGTKVVTHQGPGEKGGAGVVMWTADTIRTDGLRVVVSAFNSGSQNTKATRQTPALTMRQLKSIATSGKWAGR</sequence>
<keyword evidence="4" id="KW-1185">Reference proteome</keyword>
<dbReference type="Proteomes" id="UP001596915">
    <property type="component" value="Unassembled WGS sequence"/>
</dbReference>
<organism evidence="3 4">
    <name type="scientific">Streptomyces sanglieri</name>
    <dbReference type="NCBI Taxonomy" id="193460"/>
    <lineage>
        <taxon>Bacteria</taxon>
        <taxon>Bacillati</taxon>
        <taxon>Actinomycetota</taxon>
        <taxon>Actinomycetes</taxon>
        <taxon>Kitasatosporales</taxon>
        <taxon>Streptomycetaceae</taxon>
        <taxon>Streptomyces</taxon>
    </lineage>
</organism>
<feature type="transmembrane region" description="Helical" evidence="2">
    <location>
        <begin position="50"/>
        <end position="69"/>
    </location>
</feature>
<name>A0ABW2WXB7_9ACTN</name>
<evidence type="ECO:0000256" key="2">
    <source>
        <dbReference type="SAM" id="Phobius"/>
    </source>
</evidence>
<feature type="region of interest" description="Disordered" evidence="1">
    <location>
        <begin position="78"/>
        <end position="106"/>
    </location>
</feature>
<gene>
    <name evidence="3" type="ORF">ACFQ2K_29100</name>
</gene>
<dbReference type="EMBL" id="JBHTGL010000008">
    <property type="protein sequence ID" value="MFD0626171.1"/>
    <property type="molecule type" value="Genomic_DNA"/>
</dbReference>
<protein>
    <submittedName>
        <fullName evidence="3">Uncharacterized protein</fullName>
    </submittedName>
</protein>
<keyword evidence="2" id="KW-1133">Transmembrane helix</keyword>
<keyword evidence="2" id="KW-0812">Transmembrane</keyword>
<proteinExistence type="predicted"/>